<sequence>MLKETDPKPAPSCVLRKGLHTAWTQCLSAEEGNGQNRTGSTESTCLLPRNRRFREVDSGASMRTQEHATTRSTSPIGTQDNTSMPGSSQTSIASSQPRPYDLRKAIQPSTRLAGQEWQTAHKRRRTVARRILAESPANTRRVEVTTQPDNPTPGENTQPISNFFEARLPVNNEKANHIINTTAQCHEVTRQGDGDPV</sequence>
<dbReference type="EMBL" id="AP024429">
    <property type="protein sequence ID" value="BCR99662.1"/>
    <property type="molecule type" value="Genomic_DNA"/>
</dbReference>
<proteinExistence type="predicted"/>
<dbReference type="KEGG" id="aluc:AKAW2_50004A"/>
<dbReference type="AlphaFoldDB" id="A0A7R8A0C8"/>
<evidence type="ECO:0000313" key="2">
    <source>
        <dbReference type="EMBL" id="BCR99662.1"/>
    </source>
</evidence>
<keyword evidence="3" id="KW-1185">Reference proteome</keyword>
<gene>
    <name evidence="2" type="ORF">AKAW2_50004A</name>
</gene>
<feature type="compositionally biased region" description="Polar residues" evidence="1">
    <location>
        <begin position="144"/>
        <end position="159"/>
    </location>
</feature>
<evidence type="ECO:0000313" key="3">
    <source>
        <dbReference type="Proteomes" id="UP000661280"/>
    </source>
</evidence>
<accession>A0A7R8A0C8</accession>
<dbReference type="RefSeq" id="XP_041543425.1">
    <property type="nucleotide sequence ID" value="XM_041689774.1"/>
</dbReference>
<feature type="region of interest" description="Disordered" evidence="1">
    <location>
        <begin position="51"/>
        <end position="99"/>
    </location>
</feature>
<evidence type="ECO:0000256" key="1">
    <source>
        <dbReference type="SAM" id="MobiDB-lite"/>
    </source>
</evidence>
<organism evidence="2 3">
    <name type="scientific">Aspergillus kawachii</name>
    <name type="common">White koji mold</name>
    <name type="synonym">Aspergillus awamori var. kawachi</name>
    <dbReference type="NCBI Taxonomy" id="1069201"/>
    <lineage>
        <taxon>Eukaryota</taxon>
        <taxon>Fungi</taxon>
        <taxon>Dikarya</taxon>
        <taxon>Ascomycota</taxon>
        <taxon>Pezizomycotina</taxon>
        <taxon>Eurotiomycetes</taxon>
        <taxon>Eurotiomycetidae</taxon>
        <taxon>Eurotiales</taxon>
        <taxon>Aspergillaceae</taxon>
        <taxon>Aspergillus</taxon>
        <taxon>Aspergillus subgen. Circumdati</taxon>
    </lineage>
</organism>
<dbReference type="Proteomes" id="UP000661280">
    <property type="component" value="Chromosome 5"/>
</dbReference>
<feature type="region of interest" description="Disordered" evidence="1">
    <location>
        <begin position="139"/>
        <end position="159"/>
    </location>
</feature>
<name>A0A7R8A0C8_ASPKA</name>
<reference evidence="2" key="1">
    <citation type="submission" date="2021-01" db="EMBL/GenBank/DDBJ databases">
        <authorList>
            <consortium name="Aspergillus luchuensis mut. kawachii IFO 4304 genome sequencing consortium"/>
            <person name="Kazuki M."/>
            <person name="Futagami T."/>
        </authorList>
    </citation>
    <scope>NUCLEOTIDE SEQUENCE</scope>
    <source>
        <strain evidence="2">IFO 4308</strain>
    </source>
</reference>
<protein>
    <submittedName>
        <fullName evidence="2">Uncharacterized protein</fullName>
    </submittedName>
</protein>
<dbReference type="OrthoDB" id="3530768at2759"/>
<feature type="compositionally biased region" description="Polar residues" evidence="1">
    <location>
        <begin position="70"/>
        <end position="97"/>
    </location>
</feature>
<reference evidence="2" key="2">
    <citation type="submission" date="2021-02" db="EMBL/GenBank/DDBJ databases">
        <title>Aspergillus luchuensis mut. kawachii IFO 4304 genome sequence.</title>
        <authorList>
            <person name="Mori K."/>
            <person name="Kadooka C."/>
            <person name="Goto M."/>
            <person name="Futagami T."/>
        </authorList>
    </citation>
    <scope>NUCLEOTIDE SEQUENCE</scope>
    <source>
        <strain evidence="2">IFO 4308</strain>
    </source>
</reference>
<dbReference type="GeneID" id="64960984"/>